<keyword evidence="1" id="KW-0732">Signal</keyword>
<protein>
    <recommendedName>
        <fullName evidence="4">Extracellular membrane protein CFEM domain-containing protein</fullName>
    </recommendedName>
</protein>
<gene>
    <name evidence="2" type="ORF">FEQUK3_LOCUS10092</name>
</gene>
<evidence type="ECO:0000313" key="3">
    <source>
        <dbReference type="Proteomes" id="UP000693738"/>
    </source>
</evidence>
<comment type="caution">
    <text evidence="2">The sequence shown here is derived from an EMBL/GenBank/DDBJ whole genome shotgun (WGS) entry which is preliminary data.</text>
</comment>
<evidence type="ECO:0008006" key="4">
    <source>
        <dbReference type="Google" id="ProtNLM"/>
    </source>
</evidence>
<sequence>MRGLTLWPIFIIAISLSDLVHAENYRLQDVPKCAVSLSINCLDKSLEEPTFSDASINRLCNVTAISDQVLACVRADCSVKDLLGKDSHDTRCI</sequence>
<proteinExistence type="predicted"/>
<evidence type="ECO:0000313" key="2">
    <source>
        <dbReference type="EMBL" id="CAG7564393.1"/>
    </source>
</evidence>
<dbReference type="Proteomes" id="UP000693738">
    <property type="component" value="Unassembled WGS sequence"/>
</dbReference>
<evidence type="ECO:0000256" key="1">
    <source>
        <dbReference type="SAM" id="SignalP"/>
    </source>
</evidence>
<organism evidence="2 3">
    <name type="scientific">Fusarium equiseti</name>
    <name type="common">Fusarium scirpi</name>
    <dbReference type="NCBI Taxonomy" id="61235"/>
    <lineage>
        <taxon>Eukaryota</taxon>
        <taxon>Fungi</taxon>
        <taxon>Dikarya</taxon>
        <taxon>Ascomycota</taxon>
        <taxon>Pezizomycotina</taxon>
        <taxon>Sordariomycetes</taxon>
        <taxon>Hypocreomycetidae</taxon>
        <taxon>Hypocreales</taxon>
        <taxon>Nectriaceae</taxon>
        <taxon>Fusarium</taxon>
        <taxon>Fusarium incarnatum-equiseti species complex</taxon>
    </lineage>
</organism>
<name>A0A8J2IUE3_FUSEQ</name>
<feature type="chain" id="PRO_5035218786" description="Extracellular membrane protein CFEM domain-containing protein" evidence="1">
    <location>
        <begin position="23"/>
        <end position="93"/>
    </location>
</feature>
<feature type="signal peptide" evidence="1">
    <location>
        <begin position="1"/>
        <end position="22"/>
    </location>
</feature>
<accession>A0A8J2IUE3</accession>
<dbReference type="EMBL" id="CAJSTJ010000165">
    <property type="protein sequence ID" value="CAG7564393.1"/>
    <property type="molecule type" value="Genomic_DNA"/>
</dbReference>
<reference evidence="2" key="1">
    <citation type="submission" date="2021-05" db="EMBL/GenBank/DDBJ databases">
        <authorList>
            <person name="Khan N."/>
        </authorList>
    </citation>
    <scope>NUCLEOTIDE SEQUENCE</scope>
</reference>
<dbReference type="AlphaFoldDB" id="A0A8J2IUE3"/>